<dbReference type="EMBL" id="LLXJ01000697">
    <property type="protein sequence ID" value="PKC06937.1"/>
    <property type="molecule type" value="Genomic_DNA"/>
</dbReference>
<evidence type="ECO:0000313" key="2">
    <source>
        <dbReference type="Proteomes" id="UP000232722"/>
    </source>
</evidence>
<name>A0A2N0PJG6_9GLOM</name>
<accession>A0A2N0PJG6</accession>
<proteinExistence type="predicted"/>
<reference evidence="1 2" key="2">
    <citation type="submission" date="2017-09" db="EMBL/GenBank/DDBJ databases">
        <title>Extensive intraspecific genome diversity in a model arbuscular mycorrhizal fungus.</title>
        <authorList>
            <person name="Chen E.C."/>
            <person name="Morin E."/>
            <person name="Beaudet D."/>
            <person name="Noel J."/>
            <person name="Ndikumana S."/>
            <person name="Charron P."/>
            <person name="St-Onge C."/>
            <person name="Giorgi J."/>
            <person name="Grigoriev I.V."/>
            <person name="Roux C."/>
            <person name="Martin F.M."/>
            <person name="Corradi N."/>
        </authorList>
    </citation>
    <scope>NUCLEOTIDE SEQUENCE [LARGE SCALE GENOMIC DNA]</scope>
    <source>
        <strain evidence="1 2">A5</strain>
    </source>
</reference>
<protein>
    <submittedName>
        <fullName evidence="1">Uncharacterized protein</fullName>
    </submittedName>
</protein>
<dbReference type="VEuPathDB" id="FungiDB:FUN_004553"/>
<evidence type="ECO:0000313" key="1">
    <source>
        <dbReference type="EMBL" id="PKC06937.1"/>
    </source>
</evidence>
<reference evidence="1 2" key="1">
    <citation type="submission" date="2016-04" db="EMBL/GenBank/DDBJ databases">
        <title>Genome analyses suggest a sexual origin of heterokaryosis in a supposedly ancient asexual fungus.</title>
        <authorList>
            <person name="Ropars J."/>
            <person name="Sedzielewska K."/>
            <person name="Noel J."/>
            <person name="Charron P."/>
            <person name="Farinelli L."/>
            <person name="Marton T."/>
            <person name="Kruger M."/>
            <person name="Pelin A."/>
            <person name="Brachmann A."/>
            <person name="Corradi N."/>
        </authorList>
    </citation>
    <scope>NUCLEOTIDE SEQUENCE [LARGE SCALE GENOMIC DNA]</scope>
    <source>
        <strain evidence="1 2">A5</strain>
    </source>
</reference>
<dbReference type="Proteomes" id="UP000232722">
    <property type="component" value="Unassembled WGS sequence"/>
</dbReference>
<dbReference type="AlphaFoldDB" id="A0A2N0PJG6"/>
<comment type="caution">
    <text evidence="1">The sequence shown here is derived from an EMBL/GenBank/DDBJ whole genome shotgun (WGS) entry which is preliminary data.</text>
</comment>
<gene>
    <name evidence="1" type="ORF">RhiirA5_418897</name>
</gene>
<dbReference type="VEuPathDB" id="FungiDB:RhiirFUN_011239"/>
<dbReference type="VEuPathDB" id="FungiDB:RhiirA1_466766"/>
<organism evidence="1 2">
    <name type="scientific">Rhizophagus irregularis</name>
    <dbReference type="NCBI Taxonomy" id="588596"/>
    <lineage>
        <taxon>Eukaryota</taxon>
        <taxon>Fungi</taxon>
        <taxon>Fungi incertae sedis</taxon>
        <taxon>Mucoromycota</taxon>
        <taxon>Glomeromycotina</taxon>
        <taxon>Glomeromycetes</taxon>
        <taxon>Glomerales</taxon>
        <taxon>Glomeraceae</taxon>
        <taxon>Rhizophagus</taxon>
    </lineage>
</organism>
<sequence length="364" mass="42880">MDNHLGIITPYNNLRILSKGYQQGVKFTGAEMRDVMKIIVFVLDELYTIDNGTSCIKLIKCYIKFIKINMIAQQCGNQFLTKMDNRLGTITPYNNLRILSKGYQQEFIKMYKTSKKEKFNESELKSFEYEIIDWTQDFVKLFKNFFPSNLQLPKLHMWRYHTIHTIKRYGSLNGLATDTYETLHKNWVKNPYRMTNKKNVLDQMLKTIRQQEIITNVKKTHVSKLETMKSLLWKLPISDLQAFREKLEHENSVDELCIEGMHHLINCLDAYLDDKSNVTECEDIYLKIYATGVLSNNEIIYATSKFHNNAKFSDIAIAMDNVDYLTDDGLCYGKILMIAEILFLPNYYPIFPIVLVHWYDYYSK</sequence>